<gene>
    <name evidence="1" type="ORF">AVEN_208151_1</name>
</gene>
<comment type="caution">
    <text evidence="1">The sequence shown here is derived from an EMBL/GenBank/DDBJ whole genome shotgun (WGS) entry which is preliminary data.</text>
</comment>
<dbReference type="AlphaFoldDB" id="A0A4Y2L7X7"/>
<proteinExistence type="predicted"/>
<evidence type="ECO:0000313" key="1">
    <source>
        <dbReference type="EMBL" id="GBN10728.1"/>
    </source>
</evidence>
<name>A0A4Y2L7X7_ARAVE</name>
<reference evidence="1 2" key="1">
    <citation type="journal article" date="2019" name="Sci. Rep.">
        <title>Orb-weaving spider Araneus ventricosus genome elucidates the spidroin gene catalogue.</title>
        <authorList>
            <person name="Kono N."/>
            <person name="Nakamura H."/>
            <person name="Ohtoshi R."/>
            <person name="Moran D.A.P."/>
            <person name="Shinohara A."/>
            <person name="Yoshida Y."/>
            <person name="Fujiwara M."/>
            <person name="Mori M."/>
            <person name="Tomita M."/>
            <person name="Arakawa K."/>
        </authorList>
    </citation>
    <scope>NUCLEOTIDE SEQUENCE [LARGE SCALE GENOMIC DNA]</scope>
</reference>
<sequence length="110" mass="12387">MVIHFPESLKPLCPHAYCESGVAINFLLGLASQASVTTDIPNASFRFSLEELDHLDIAGCHADHLLNFTNNNRDKKIGLDEKVKIQCLYLQNFLTLVLTITEYSELCMIF</sequence>
<organism evidence="1 2">
    <name type="scientific">Araneus ventricosus</name>
    <name type="common">Orbweaver spider</name>
    <name type="synonym">Epeira ventricosa</name>
    <dbReference type="NCBI Taxonomy" id="182803"/>
    <lineage>
        <taxon>Eukaryota</taxon>
        <taxon>Metazoa</taxon>
        <taxon>Ecdysozoa</taxon>
        <taxon>Arthropoda</taxon>
        <taxon>Chelicerata</taxon>
        <taxon>Arachnida</taxon>
        <taxon>Araneae</taxon>
        <taxon>Araneomorphae</taxon>
        <taxon>Entelegynae</taxon>
        <taxon>Araneoidea</taxon>
        <taxon>Araneidae</taxon>
        <taxon>Araneus</taxon>
    </lineage>
</organism>
<keyword evidence="2" id="KW-1185">Reference proteome</keyword>
<evidence type="ECO:0000313" key="2">
    <source>
        <dbReference type="Proteomes" id="UP000499080"/>
    </source>
</evidence>
<protein>
    <submittedName>
        <fullName evidence="1">Uncharacterized protein</fullName>
    </submittedName>
</protein>
<dbReference type="Proteomes" id="UP000499080">
    <property type="component" value="Unassembled WGS sequence"/>
</dbReference>
<dbReference type="EMBL" id="BGPR01005497">
    <property type="protein sequence ID" value="GBN10728.1"/>
    <property type="molecule type" value="Genomic_DNA"/>
</dbReference>
<accession>A0A4Y2L7X7</accession>